<gene>
    <name evidence="3" type="ORF">UFOVP760_180</name>
</gene>
<keyword evidence="3" id="KW-0378">Hydrolase</keyword>
<dbReference type="GO" id="GO:0004519">
    <property type="term" value="F:endonuclease activity"/>
    <property type="evidence" value="ECO:0007669"/>
    <property type="project" value="UniProtKB-KW"/>
</dbReference>
<keyword evidence="1" id="KW-0175">Coiled coil</keyword>
<dbReference type="Gene3D" id="3.40.50.300">
    <property type="entry name" value="P-loop containing nucleotide triphosphate hydrolases"/>
    <property type="match status" value="2"/>
</dbReference>
<evidence type="ECO:0000259" key="2">
    <source>
        <dbReference type="Pfam" id="PF13476"/>
    </source>
</evidence>
<dbReference type="SUPFAM" id="SSF52540">
    <property type="entry name" value="P-loop containing nucleoside triphosphate hydrolases"/>
    <property type="match status" value="1"/>
</dbReference>
<sequence length="603" mass="69996">MKSINFKNITLKNFLSVGNTPVSIDFKRGLHIITGINKDKEDRQNGVGKSTIADGVYFAIFGETLRDLKKDYIVNNINKKNCEVILEATVKNLDVIEDIKIVRMLEPSKCFIYINGEDKTRDSISNTTSFIMKKFNCTPEVFQNCVIMTINNTIPFMAKKKQEKRRFIEDIFNLSVFSSMSNLLKNDLNENKRSLDIHGTRYDEIQKTLESYQNQRDSAIKERENKREKYIQRKKNNALEIVDIKNKINEFNEKDIADIRSNINTLKDGVSKIDSLVQGVRHRKSESATLISQAQKQISVVGTNKEICPTCLRTIKDGDKDHIENEKKKIQEHICDHELKIKEHEVEEKALIEKKSKINLKINKLEESIHAHNLEMRDFKNHESRLTQLNEWQIMLDQDLIDLEQASTQYDQLILDKEAEFNKINTELENIKSMTNVLDVVKFVVSEEGVKSYIVQKILQLFNSKLAYYLQKMDANCTCKFNEYFEEEIVDNKGKECSYFNFSGAERKNIDLACLFTFMDMRRLQGDVCFNFSIYDELFDSSLDARGIELVISVLKERVDKYNESIMVISHRKESIKAATGDVIFLEKSNGITRRLDYVDSLL</sequence>
<feature type="coiled-coil region" evidence="1">
    <location>
        <begin position="348"/>
        <end position="382"/>
    </location>
</feature>
<dbReference type="InterPro" id="IPR027417">
    <property type="entry name" value="P-loop_NTPase"/>
</dbReference>
<protein>
    <submittedName>
        <fullName evidence="3">Endonuclease subunit</fullName>
    </submittedName>
</protein>
<reference evidence="3" key="1">
    <citation type="submission" date="2020-05" db="EMBL/GenBank/DDBJ databases">
        <authorList>
            <person name="Chiriac C."/>
            <person name="Salcher M."/>
            <person name="Ghai R."/>
            <person name="Kavagutti S V."/>
        </authorList>
    </citation>
    <scope>NUCLEOTIDE SEQUENCE</scope>
</reference>
<dbReference type="PANTHER" id="PTHR32114">
    <property type="entry name" value="ABC TRANSPORTER ABCH.3"/>
    <property type="match status" value="1"/>
</dbReference>
<accession>A0A6J7X9T8</accession>
<evidence type="ECO:0000256" key="1">
    <source>
        <dbReference type="SAM" id="Coils"/>
    </source>
</evidence>
<feature type="coiled-coil region" evidence="1">
    <location>
        <begin position="202"/>
        <end position="229"/>
    </location>
</feature>
<keyword evidence="3" id="KW-0255">Endonuclease</keyword>
<name>A0A6J7X9T8_9CAUD</name>
<proteinExistence type="predicted"/>
<dbReference type="GO" id="GO:0016887">
    <property type="term" value="F:ATP hydrolysis activity"/>
    <property type="evidence" value="ECO:0007669"/>
    <property type="project" value="InterPro"/>
</dbReference>
<dbReference type="InterPro" id="IPR038729">
    <property type="entry name" value="Rad50/SbcC_AAA"/>
</dbReference>
<organism evidence="3">
    <name type="scientific">uncultured Caudovirales phage</name>
    <dbReference type="NCBI Taxonomy" id="2100421"/>
    <lineage>
        <taxon>Viruses</taxon>
        <taxon>Duplodnaviria</taxon>
        <taxon>Heunggongvirae</taxon>
        <taxon>Uroviricota</taxon>
        <taxon>Caudoviricetes</taxon>
        <taxon>Peduoviridae</taxon>
        <taxon>Maltschvirus</taxon>
        <taxon>Maltschvirus maltsch</taxon>
    </lineage>
</organism>
<dbReference type="PANTHER" id="PTHR32114:SF2">
    <property type="entry name" value="ABC TRANSPORTER ABCH.3"/>
    <property type="match status" value="1"/>
</dbReference>
<dbReference type="Pfam" id="PF13476">
    <property type="entry name" value="AAA_23"/>
    <property type="match status" value="1"/>
</dbReference>
<dbReference type="GO" id="GO:0006302">
    <property type="term" value="P:double-strand break repair"/>
    <property type="evidence" value="ECO:0007669"/>
    <property type="project" value="InterPro"/>
</dbReference>
<feature type="domain" description="Rad50/SbcC-type AAA" evidence="2">
    <location>
        <begin position="9"/>
        <end position="254"/>
    </location>
</feature>
<keyword evidence="3" id="KW-0540">Nuclease</keyword>
<evidence type="ECO:0000313" key="3">
    <source>
        <dbReference type="EMBL" id="CAB5226404.1"/>
    </source>
</evidence>
<dbReference type="EMBL" id="LR798360">
    <property type="protein sequence ID" value="CAB5226404.1"/>
    <property type="molecule type" value="Genomic_DNA"/>
</dbReference>